<dbReference type="Proteomes" id="UP000676917">
    <property type="component" value="Unassembled WGS sequence"/>
</dbReference>
<evidence type="ECO:0000256" key="3">
    <source>
        <dbReference type="PIRSR" id="PIRSR039004-3"/>
    </source>
</evidence>
<dbReference type="Gene3D" id="3.20.20.140">
    <property type="entry name" value="Metal-dependent hydrolases"/>
    <property type="match status" value="1"/>
</dbReference>
<sequence>MVIIEGATLVNGTQCNIVVKDGLIEEITIDNVVGGDVISIPKGVYVSPGWIDLHSHAFPNFEPYCSHPDNIGYTSGVTTVVDAGSCGADDITDFYELAKECHTRVLAFLNVSSIGLRVRNELTDLSNLSFEKIEHSFQRFPDFLVGLKARMSASVIGENDIKPLKLTMDYASKLKKPVMVHVGSAPPLLSEIAEQLRKGDIITHCFNGKEGNTIIDDDLSIKKAIRDATNRGVYLDVGHGTSSFSFEIAKQAMKGRLPLHSISTDIYEQNRLYGPVYSLATTMTKFLALGYSLEDVVKSVTETPAKILKKPLLGVLKRGAVADLTFFTIEDKNVTLIDSLGNKLDSPIQIKPFAVILGGKYYECI</sequence>
<dbReference type="PANTHER" id="PTHR42717">
    <property type="entry name" value="DIHYDROOROTASE-RELATED"/>
    <property type="match status" value="1"/>
</dbReference>
<dbReference type="InterPro" id="IPR032466">
    <property type="entry name" value="Metal_Hydrolase"/>
</dbReference>
<dbReference type="PIRSF" id="PIRSF039004">
    <property type="entry name" value="ADE_EF_0837"/>
    <property type="match status" value="1"/>
</dbReference>
<name>A0A919X8P5_9BACI</name>
<dbReference type="SUPFAM" id="SSF51556">
    <property type="entry name" value="Metallo-dependent hydrolases"/>
    <property type="match status" value="1"/>
</dbReference>
<accession>A0A919X8P5</accession>
<feature type="binding site" evidence="1">
    <location>
        <position position="54"/>
    </location>
    <ligand>
        <name>Zn(2+)</name>
        <dbReference type="ChEBI" id="CHEBI:29105"/>
        <label>1</label>
    </ligand>
</feature>
<dbReference type="RefSeq" id="WP_212920563.1">
    <property type="nucleotide sequence ID" value="NZ_BORP01000002.1"/>
</dbReference>
<evidence type="ECO:0000313" key="4">
    <source>
        <dbReference type="EMBL" id="GIO27089.1"/>
    </source>
</evidence>
<evidence type="ECO:0000256" key="2">
    <source>
        <dbReference type="PIRSR" id="PIRSR039004-2"/>
    </source>
</evidence>
<feature type="binding site" evidence="1">
    <location>
        <position position="265"/>
    </location>
    <ligand>
        <name>Zn(2+)</name>
        <dbReference type="ChEBI" id="CHEBI:29105"/>
        <label>1</label>
    </ligand>
</feature>
<dbReference type="Gene3D" id="2.30.40.10">
    <property type="entry name" value="Urease, subunit C, domain 1"/>
    <property type="match status" value="1"/>
</dbReference>
<dbReference type="PANTHER" id="PTHR42717:SF1">
    <property type="entry name" value="IMIDAZOLONEPROPIONASE AND RELATED AMIDOHYDROLASES"/>
    <property type="match status" value="1"/>
</dbReference>
<proteinExistence type="predicted"/>
<dbReference type="GO" id="GO:0016810">
    <property type="term" value="F:hydrolase activity, acting on carbon-nitrogen (but not peptide) bonds"/>
    <property type="evidence" value="ECO:0007669"/>
    <property type="project" value="InterPro"/>
</dbReference>
<dbReference type="InterPro" id="IPR020043">
    <property type="entry name" value="Deacetylase_Atu3266-like"/>
</dbReference>
<dbReference type="GO" id="GO:0046872">
    <property type="term" value="F:metal ion binding"/>
    <property type="evidence" value="ECO:0007669"/>
    <property type="project" value="UniProtKB-KW"/>
</dbReference>
<keyword evidence="1" id="KW-0862">Zinc</keyword>
<reference evidence="4" key="1">
    <citation type="submission" date="2021-03" db="EMBL/GenBank/DDBJ databases">
        <title>Antimicrobial resistance genes in bacteria isolated from Japanese honey, and their potential for conferring macrolide and lincosamide resistance in the American foulbrood pathogen Paenibacillus larvae.</title>
        <authorList>
            <person name="Okamoto M."/>
            <person name="Kumagai M."/>
            <person name="Kanamori H."/>
            <person name="Takamatsu D."/>
        </authorList>
    </citation>
    <scope>NUCLEOTIDE SEQUENCE</scope>
    <source>
        <strain evidence="4">J43TS3</strain>
    </source>
</reference>
<gene>
    <name evidence="4" type="ORF">J43TS3_17000</name>
</gene>
<comment type="caution">
    <text evidence="4">The sequence shown here is derived from an EMBL/GenBank/DDBJ whole genome shotgun (WGS) entry which is preliminary data.</text>
</comment>
<dbReference type="Pfam" id="PF22647">
    <property type="entry name" value="EF_0837-like_N"/>
    <property type="match status" value="1"/>
</dbReference>
<dbReference type="NCBIfam" id="TIGR03583">
    <property type="entry name" value="EF_0837"/>
    <property type="match status" value="1"/>
</dbReference>
<evidence type="ECO:0000313" key="5">
    <source>
        <dbReference type="Proteomes" id="UP000676917"/>
    </source>
</evidence>
<feature type="binding site" description="via carbamate group" evidence="1">
    <location>
        <position position="148"/>
    </location>
    <ligand>
        <name>Zn(2+)</name>
        <dbReference type="ChEBI" id="CHEBI:29105"/>
        <label>1</label>
    </ligand>
</feature>
<feature type="binding site" evidence="1">
    <location>
        <position position="56"/>
    </location>
    <ligand>
        <name>Zn(2+)</name>
        <dbReference type="ChEBI" id="CHEBI:29105"/>
        <label>1</label>
    </ligand>
</feature>
<dbReference type="EMBL" id="BORP01000002">
    <property type="protein sequence ID" value="GIO27089.1"/>
    <property type="molecule type" value="Genomic_DNA"/>
</dbReference>
<feature type="site" description="Transition state stabilizer" evidence="3">
    <location>
        <position position="150"/>
    </location>
</feature>
<feature type="modified residue" description="N6-carboxylysine" evidence="2">
    <location>
        <position position="148"/>
    </location>
</feature>
<feature type="binding site" evidence="1">
    <location>
        <position position="181"/>
    </location>
    <ligand>
        <name>Zn(2+)</name>
        <dbReference type="ChEBI" id="CHEBI:29105"/>
        <label>2</label>
    </ligand>
</feature>
<feature type="binding site" description="via carbamate group" evidence="1">
    <location>
        <position position="148"/>
    </location>
    <ligand>
        <name>Zn(2+)</name>
        <dbReference type="ChEBI" id="CHEBI:29105"/>
        <label>2</label>
    </ligand>
</feature>
<dbReference type="NCBIfam" id="NF006689">
    <property type="entry name" value="PRK09237.1"/>
    <property type="match status" value="1"/>
</dbReference>
<feature type="binding site" evidence="1">
    <location>
        <position position="204"/>
    </location>
    <ligand>
        <name>Zn(2+)</name>
        <dbReference type="ChEBI" id="CHEBI:29105"/>
        <label>2</label>
    </ligand>
</feature>
<evidence type="ECO:0000256" key="1">
    <source>
        <dbReference type="PIRSR" id="PIRSR039004-1"/>
    </source>
</evidence>
<dbReference type="InterPro" id="IPR011059">
    <property type="entry name" value="Metal-dep_hydrolase_composite"/>
</dbReference>
<dbReference type="InterPro" id="IPR047601">
    <property type="entry name" value="EF_0837-like"/>
</dbReference>
<protein>
    <submittedName>
        <fullName evidence="4">Dihydroorotase</fullName>
    </submittedName>
</protein>
<organism evidence="4 5">
    <name type="scientific">Ornithinibacillus bavariensis</name>
    <dbReference type="NCBI Taxonomy" id="545502"/>
    <lineage>
        <taxon>Bacteria</taxon>
        <taxon>Bacillati</taxon>
        <taxon>Bacillota</taxon>
        <taxon>Bacilli</taxon>
        <taxon>Bacillales</taxon>
        <taxon>Bacillaceae</taxon>
        <taxon>Ornithinibacillus</taxon>
    </lineage>
</organism>
<keyword evidence="5" id="KW-1185">Reference proteome</keyword>
<dbReference type="AlphaFoldDB" id="A0A919X8P5"/>
<keyword evidence="1" id="KW-0479">Metal-binding</keyword>
<dbReference type="SUPFAM" id="SSF51338">
    <property type="entry name" value="Composite domain of metallo-dependent hydrolases"/>
    <property type="match status" value="1"/>
</dbReference>
<dbReference type="GO" id="GO:0019213">
    <property type="term" value="F:deacetylase activity"/>
    <property type="evidence" value="ECO:0007669"/>
    <property type="project" value="InterPro"/>
</dbReference>